<dbReference type="Pfam" id="PF00293">
    <property type="entry name" value="NUDIX"/>
    <property type="match status" value="1"/>
</dbReference>
<evidence type="ECO:0000256" key="15">
    <source>
        <dbReference type="ARBA" id="ARBA00030682"/>
    </source>
</evidence>
<sequence>MPTLATLTFIVHDGKVLLIRKKSGFGAGKVNGIGGKVEPGETPEDAAGREVLEEVGLSIMSTDSAGLLYFYSSGSEPDWVVYVFRAYSFEGRPLSTVEADPVWVPLKSIPFDEMWEDDRHWLPHVLAGYTVEGHFYFDENYSKLLRFRLKIG</sequence>
<comment type="cofactor">
    <cofactor evidence="1">
        <name>Mg(2+)</name>
        <dbReference type="ChEBI" id="CHEBI:18420"/>
    </cofactor>
</comment>
<organism evidence="23 24">
    <name type="scientific">Infirmifilum lucidum</name>
    <dbReference type="NCBI Taxonomy" id="2776706"/>
    <lineage>
        <taxon>Archaea</taxon>
        <taxon>Thermoproteota</taxon>
        <taxon>Thermoprotei</taxon>
        <taxon>Thermofilales</taxon>
        <taxon>Thermofilaceae</taxon>
        <taxon>Infirmifilum</taxon>
    </lineage>
</organism>
<dbReference type="PRINTS" id="PR01403">
    <property type="entry name" value="8OXTPHPHTASE"/>
</dbReference>
<dbReference type="GO" id="GO:0042262">
    <property type="term" value="P:DNA protection"/>
    <property type="evidence" value="ECO:0007669"/>
    <property type="project" value="InterPro"/>
</dbReference>
<reference evidence="23 24" key="1">
    <citation type="submission" date="2020-10" db="EMBL/GenBank/DDBJ databases">
        <title>Thermofilum lucidum 3507LT sp. nov. a novel member of Thermofilaceae family isolated from Chile hot spring, and proposal of description order Thermofilales.</title>
        <authorList>
            <person name="Zayulina K.S."/>
            <person name="Elcheninov A.G."/>
            <person name="Toshchakov S.V."/>
            <person name="Kublanov I.V."/>
        </authorList>
    </citation>
    <scope>NUCLEOTIDE SEQUENCE [LARGE SCALE GENOMIC DNA]</scope>
    <source>
        <strain evidence="23 24">3507LT</strain>
    </source>
</reference>
<dbReference type="RefSeq" id="WP_192819139.1">
    <property type="nucleotide sequence ID" value="NZ_CP062310.1"/>
</dbReference>
<dbReference type="PANTHER" id="PTHR43758:SF2">
    <property type="entry name" value="OXIDIZED PURINE NUCLEOSIDE TRIPHOSPHATE HYDROLASE"/>
    <property type="match status" value="1"/>
</dbReference>
<evidence type="ECO:0000256" key="19">
    <source>
        <dbReference type="ARBA" id="ARBA00048894"/>
    </source>
</evidence>
<dbReference type="SUPFAM" id="SSF55811">
    <property type="entry name" value="Nudix"/>
    <property type="match status" value="1"/>
</dbReference>
<comment type="similarity">
    <text evidence="2">Belongs to the Nudix hydrolase family.</text>
</comment>
<dbReference type="InParanoid" id="A0A7L9FHH0"/>
<evidence type="ECO:0000256" key="8">
    <source>
        <dbReference type="ARBA" id="ARBA00024459"/>
    </source>
</evidence>
<dbReference type="GO" id="GO:0008828">
    <property type="term" value="F:dATP diphosphatase activity"/>
    <property type="evidence" value="ECO:0007669"/>
    <property type="project" value="UniProtKB-EC"/>
</dbReference>
<protein>
    <recommendedName>
        <fullName evidence="12">Oxidized purine nucleoside triphosphate hydrolase</fullName>
        <ecNumber evidence="11">3.6.1.56</ecNumber>
    </recommendedName>
    <alternativeName>
        <fullName evidence="16">2-hydroxy-dATP diphosphatase</fullName>
    </alternativeName>
    <alternativeName>
        <fullName evidence="15">7,8-dihydro-8-oxoguanine triphosphatase</fullName>
    </alternativeName>
    <alternativeName>
        <fullName evidence="14">8-oxo-dGTPase</fullName>
    </alternativeName>
    <alternativeName>
        <fullName evidence="17">Methylated purine nucleoside triphosphate hydrolase</fullName>
    </alternativeName>
    <alternativeName>
        <fullName evidence="13">Nucleoside diphosphate-linked moiety X motif 1</fullName>
    </alternativeName>
</protein>
<dbReference type="PROSITE" id="PS51462">
    <property type="entry name" value="NUDIX"/>
    <property type="match status" value="1"/>
</dbReference>
<evidence type="ECO:0000256" key="4">
    <source>
        <dbReference type="ARBA" id="ARBA00022723"/>
    </source>
</evidence>
<evidence type="ECO:0000313" key="24">
    <source>
        <dbReference type="Proteomes" id="UP000594121"/>
    </source>
</evidence>
<comment type="catalytic activity">
    <reaction evidence="19">
        <text>O(6)-methyl-dGTP + H2O = O(6)-methyl-dGMP + diphosphate + H(+)</text>
        <dbReference type="Rhea" id="RHEA:67600"/>
        <dbReference type="ChEBI" id="CHEBI:15377"/>
        <dbReference type="ChEBI" id="CHEBI:15378"/>
        <dbReference type="ChEBI" id="CHEBI:33019"/>
        <dbReference type="ChEBI" id="CHEBI:169974"/>
        <dbReference type="ChEBI" id="CHEBI:169975"/>
    </reaction>
    <physiologicalReaction direction="left-to-right" evidence="19">
        <dbReference type="Rhea" id="RHEA:67601"/>
    </physiologicalReaction>
</comment>
<name>A0A7L9FHH0_9CREN</name>
<comment type="catalytic activity">
    <reaction evidence="18">
        <text>N(6)-methyl-ATP + H2O = N(6)-methyl-AMP + diphosphate + H(+)</text>
        <dbReference type="Rhea" id="RHEA:67608"/>
        <dbReference type="ChEBI" id="CHEBI:15377"/>
        <dbReference type="ChEBI" id="CHEBI:15378"/>
        <dbReference type="ChEBI" id="CHEBI:33019"/>
        <dbReference type="ChEBI" id="CHEBI:144842"/>
        <dbReference type="ChEBI" id="CHEBI:172873"/>
    </reaction>
    <physiologicalReaction direction="left-to-right" evidence="18">
        <dbReference type="Rhea" id="RHEA:67609"/>
    </physiologicalReaction>
</comment>
<evidence type="ECO:0000256" key="13">
    <source>
        <dbReference type="ARBA" id="ARBA00029673"/>
    </source>
</evidence>
<evidence type="ECO:0000256" key="11">
    <source>
        <dbReference type="ARBA" id="ARBA00026103"/>
    </source>
</evidence>
<gene>
    <name evidence="23" type="ORF">IG193_01515</name>
</gene>
<evidence type="ECO:0000256" key="18">
    <source>
        <dbReference type="ARBA" id="ARBA00048002"/>
    </source>
</evidence>
<dbReference type="GO" id="GO:0008413">
    <property type="term" value="F:8-oxo-7,8-dihydroguanosine triphosphate pyrophosphatase activity"/>
    <property type="evidence" value="ECO:0007669"/>
    <property type="project" value="InterPro"/>
</dbReference>
<evidence type="ECO:0000256" key="9">
    <source>
        <dbReference type="ARBA" id="ARBA00024486"/>
    </source>
</evidence>
<evidence type="ECO:0000256" key="3">
    <source>
        <dbReference type="ARBA" id="ARBA00011245"/>
    </source>
</evidence>
<dbReference type="PROSITE" id="PS00893">
    <property type="entry name" value="NUDIX_BOX"/>
    <property type="match status" value="1"/>
</dbReference>
<evidence type="ECO:0000256" key="21">
    <source>
        <dbReference type="ARBA" id="ARBA00053094"/>
    </source>
</evidence>
<dbReference type="InterPro" id="IPR020084">
    <property type="entry name" value="NUDIX_hydrolase_CS"/>
</dbReference>
<dbReference type="KEGG" id="thel:IG193_01515"/>
<comment type="catalytic activity">
    <reaction evidence="20">
        <text>N(6)-methyl-dATP + H2O = N(6)-methyl-dAMP + diphosphate + H(+)</text>
        <dbReference type="Rhea" id="RHEA:67604"/>
        <dbReference type="ChEBI" id="CHEBI:15377"/>
        <dbReference type="ChEBI" id="CHEBI:15378"/>
        <dbReference type="ChEBI" id="CHEBI:33019"/>
        <dbReference type="ChEBI" id="CHEBI:169976"/>
        <dbReference type="ChEBI" id="CHEBI:172872"/>
    </reaction>
    <physiologicalReaction direction="left-to-right" evidence="20">
        <dbReference type="Rhea" id="RHEA:67605"/>
    </physiologicalReaction>
</comment>
<keyword evidence="24" id="KW-1185">Reference proteome</keyword>
<comment type="subunit">
    <text evidence="3">Monomer.</text>
</comment>
<comment type="function">
    <text evidence="21">Oxidized purine nucleoside triphosphate hydrolase which is a prominent sanitizer of the oxidized nucleotide pool. Catalyzes the hydrolysis of 2-oxo-dATP (2-hydroxy-dATP) into 2-oxo-dAMP. Also has a significant hydrolase activity toward 2-oxo-ATP, 8-oxo-dGTP and 8-oxo-dATP. Through the hydrolysis of oxidized purine nucleoside triphosphates, prevents their incorporation into DNA and the subsequent transversions A:T to C:G and G:C to T:A. Also catalyzes the hydrolysis of methylated purine nucleoside triphosphate preventing their integration into DNA. Through this antimutagenic activity protects cells from oxidative stress.</text>
</comment>
<keyword evidence="4" id="KW-0479">Metal-binding</keyword>
<evidence type="ECO:0000259" key="22">
    <source>
        <dbReference type="PROSITE" id="PS51462"/>
    </source>
</evidence>
<evidence type="ECO:0000256" key="20">
    <source>
        <dbReference type="ARBA" id="ARBA00049032"/>
    </source>
</evidence>
<dbReference type="PANTHER" id="PTHR43758">
    <property type="entry name" value="7,8-DIHYDRO-8-OXOGUANINE TRIPHOSPHATASE"/>
    <property type="match status" value="1"/>
</dbReference>
<evidence type="ECO:0000256" key="7">
    <source>
        <dbReference type="ARBA" id="ARBA00024448"/>
    </source>
</evidence>
<evidence type="ECO:0000256" key="12">
    <source>
        <dbReference type="ARBA" id="ARBA00026218"/>
    </source>
</evidence>
<dbReference type="GO" id="GO:0005737">
    <property type="term" value="C:cytoplasm"/>
    <property type="evidence" value="ECO:0007669"/>
    <property type="project" value="TreeGrafter"/>
</dbReference>
<accession>A0A7L9FHH0</accession>
<dbReference type="InterPro" id="IPR003563">
    <property type="entry name" value="8ODP"/>
</dbReference>
<evidence type="ECO:0000256" key="14">
    <source>
        <dbReference type="ARBA" id="ARBA00030634"/>
    </source>
</evidence>
<dbReference type="InterPro" id="IPR000086">
    <property type="entry name" value="NUDIX_hydrolase_dom"/>
</dbReference>
<evidence type="ECO:0000256" key="1">
    <source>
        <dbReference type="ARBA" id="ARBA00001946"/>
    </source>
</evidence>
<comment type="catalytic activity">
    <reaction evidence="9">
        <text>8-oxo-dGTP + H2O = 8-oxo-dGMP + diphosphate + H(+)</text>
        <dbReference type="Rhea" id="RHEA:31575"/>
        <dbReference type="ChEBI" id="CHEBI:15377"/>
        <dbReference type="ChEBI" id="CHEBI:15378"/>
        <dbReference type="ChEBI" id="CHEBI:33019"/>
        <dbReference type="ChEBI" id="CHEBI:63224"/>
        <dbReference type="ChEBI" id="CHEBI:77896"/>
    </reaction>
    <physiologicalReaction direction="left-to-right" evidence="9">
        <dbReference type="Rhea" id="RHEA:31576"/>
    </physiologicalReaction>
</comment>
<dbReference type="EMBL" id="CP062310">
    <property type="protein sequence ID" value="QOJ79167.1"/>
    <property type="molecule type" value="Genomic_DNA"/>
</dbReference>
<evidence type="ECO:0000256" key="10">
    <source>
        <dbReference type="ARBA" id="ARBA00024596"/>
    </source>
</evidence>
<evidence type="ECO:0000256" key="6">
    <source>
        <dbReference type="ARBA" id="ARBA00022842"/>
    </source>
</evidence>
<proteinExistence type="inferred from homology"/>
<evidence type="ECO:0000313" key="23">
    <source>
        <dbReference type="EMBL" id="QOJ79167.1"/>
    </source>
</evidence>
<dbReference type="Gene3D" id="3.90.79.10">
    <property type="entry name" value="Nucleoside Triphosphate Pyrophosphohydrolase"/>
    <property type="match status" value="1"/>
</dbReference>
<comment type="catalytic activity">
    <reaction evidence="7">
        <text>8-oxo-dATP + H2O = 8-oxo-dAMP + diphosphate + H(+)</text>
        <dbReference type="Rhea" id="RHEA:65396"/>
        <dbReference type="ChEBI" id="CHEBI:15377"/>
        <dbReference type="ChEBI" id="CHEBI:15378"/>
        <dbReference type="ChEBI" id="CHEBI:33019"/>
        <dbReference type="ChEBI" id="CHEBI:71361"/>
        <dbReference type="ChEBI" id="CHEBI:172871"/>
    </reaction>
    <physiologicalReaction direction="left-to-right" evidence="7">
        <dbReference type="Rhea" id="RHEA:65397"/>
    </physiologicalReaction>
</comment>
<evidence type="ECO:0000256" key="2">
    <source>
        <dbReference type="ARBA" id="ARBA00005582"/>
    </source>
</evidence>
<dbReference type="CDD" id="cd03427">
    <property type="entry name" value="NUDIX_MTH1_Nudt1"/>
    <property type="match status" value="1"/>
</dbReference>
<keyword evidence="5" id="KW-0378">Hydrolase</keyword>
<dbReference type="GeneID" id="59148533"/>
<feature type="domain" description="Nudix hydrolase" evidence="22">
    <location>
        <begin position="1"/>
        <end position="130"/>
    </location>
</feature>
<comment type="catalytic activity">
    <reaction evidence="8">
        <text>2-oxo-dATP + H2O = 2-oxo-dAMP + diphosphate + H(+)</text>
        <dbReference type="Rhea" id="RHEA:31583"/>
        <dbReference type="ChEBI" id="CHEBI:15377"/>
        <dbReference type="ChEBI" id="CHEBI:15378"/>
        <dbReference type="ChEBI" id="CHEBI:33019"/>
        <dbReference type="ChEBI" id="CHEBI:63212"/>
        <dbReference type="ChEBI" id="CHEBI:77897"/>
        <dbReference type="EC" id="3.6.1.56"/>
    </reaction>
    <physiologicalReaction direction="left-to-right" evidence="8">
        <dbReference type="Rhea" id="RHEA:31584"/>
    </physiologicalReaction>
</comment>
<comment type="catalytic activity">
    <reaction evidence="10">
        <text>2-oxo-ATP + H2O = 2-oxo-AMP + diphosphate + H(+)</text>
        <dbReference type="Rhea" id="RHEA:67392"/>
        <dbReference type="ChEBI" id="CHEBI:15377"/>
        <dbReference type="ChEBI" id="CHEBI:15378"/>
        <dbReference type="ChEBI" id="CHEBI:33019"/>
        <dbReference type="ChEBI" id="CHEBI:71395"/>
        <dbReference type="ChEBI" id="CHEBI:172878"/>
    </reaction>
    <physiologicalReaction direction="left-to-right" evidence="10">
        <dbReference type="Rhea" id="RHEA:67393"/>
    </physiologicalReaction>
</comment>
<evidence type="ECO:0000256" key="5">
    <source>
        <dbReference type="ARBA" id="ARBA00022801"/>
    </source>
</evidence>
<evidence type="ECO:0000256" key="17">
    <source>
        <dbReference type="ARBA" id="ARBA00032071"/>
    </source>
</evidence>
<evidence type="ECO:0000256" key="16">
    <source>
        <dbReference type="ARBA" id="ARBA00031927"/>
    </source>
</evidence>
<dbReference type="EC" id="3.6.1.56" evidence="11"/>
<dbReference type="InterPro" id="IPR015797">
    <property type="entry name" value="NUDIX_hydrolase-like_dom_sf"/>
</dbReference>
<dbReference type="Proteomes" id="UP000594121">
    <property type="component" value="Chromosome"/>
</dbReference>
<dbReference type="GO" id="GO:0046872">
    <property type="term" value="F:metal ion binding"/>
    <property type="evidence" value="ECO:0007669"/>
    <property type="project" value="UniProtKB-KW"/>
</dbReference>
<keyword evidence="6" id="KW-0460">Magnesium</keyword>
<dbReference type="AlphaFoldDB" id="A0A7L9FHH0"/>